<comment type="caution">
    <text evidence="1">The sequence shown here is derived from an EMBL/GenBank/DDBJ whole genome shotgun (WGS) entry which is preliminary data.</text>
</comment>
<sequence length="134" mass="15463">MADKRVSEVFNDGILTIKTQTTLRSETGKKLGVTDKELASVRFRNMSIRESDITTMQALDSRIAKKVKSPMHPICRDFNNDKYFAVIGETQFNVIYVDSDNYFAFWYLEKVGEYSERTGEETSDESNDLHQEET</sequence>
<dbReference type="AlphaFoldDB" id="A0AAW8U1A8"/>
<accession>A0AAW8U1A8</accession>
<organism evidence="1 2">
    <name type="scientific">Enterococcus asini</name>
    <dbReference type="NCBI Taxonomy" id="57732"/>
    <lineage>
        <taxon>Bacteria</taxon>
        <taxon>Bacillati</taxon>
        <taxon>Bacillota</taxon>
        <taxon>Bacilli</taxon>
        <taxon>Lactobacillales</taxon>
        <taxon>Enterococcaceae</taxon>
        <taxon>Enterococcus</taxon>
    </lineage>
</organism>
<evidence type="ECO:0000313" key="1">
    <source>
        <dbReference type="EMBL" id="MDT2810062.1"/>
    </source>
</evidence>
<dbReference type="Proteomes" id="UP001256711">
    <property type="component" value="Unassembled WGS sequence"/>
</dbReference>
<reference evidence="1" key="1">
    <citation type="submission" date="2023-03" db="EMBL/GenBank/DDBJ databases">
        <authorList>
            <person name="Shen W."/>
            <person name="Cai J."/>
        </authorList>
    </citation>
    <scope>NUCLEOTIDE SEQUENCE</scope>
    <source>
        <strain evidence="1">B226-2</strain>
    </source>
</reference>
<dbReference type="RefSeq" id="WP_311835294.1">
    <property type="nucleotide sequence ID" value="NZ_JARQBJ010000002.1"/>
</dbReference>
<dbReference type="EMBL" id="JARQBJ010000002">
    <property type="protein sequence ID" value="MDT2810062.1"/>
    <property type="molecule type" value="Genomic_DNA"/>
</dbReference>
<protein>
    <submittedName>
        <fullName evidence="1">Head-tail adaptor protein</fullName>
    </submittedName>
</protein>
<proteinExistence type="predicted"/>
<evidence type="ECO:0000313" key="2">
    <source>
        <dbReference type="Proteomes" id="UP001256711"/>
    </source>
</evidence>
<gene>
    <name evidence="1" type="ORF">P7H43_06165</name>
</gene>
<name>A0AAW8U1A8_9ENTE</name>